<reference evidence="1" key="1">
    <citation type="submission" date="2015-05" db="EMBL/GenBank/DDBJ databases">
        <title>Permanent draft genome of Rhodopirellula islandicus K833.</title>
        <authorList>
            <person name="Kizina J."/>
            <person name="Richter M."/>
            <person name="Glockner F.O."/>
            <person name="Harder J."/>
        </authorList>
    </citation>
    <scope>NUCLEOTIDE SEQUENCE [LARGE SCALE GENOMIC DNA]</scope>
    <source>
        <strain evidence="1">K833</strain>
    </source>
</reference>
<keyword evidence="2" id="KW-1185">Reference proteome</keyword>
<name>A0A0J1BI08_RHOIS</name>
<evidence type="ECO:0000313" key="1">
    <source>
        <dbReference type="EMBL" id="KLU06181.1"/>
    </source>
</evidence>
<organism evidence="1 2">
    <name type="scientific">Rhodopirellula islandica</name>
    <dbReference type="NCBI Taxonomy" id="595434"/>
    <lineage>
        <taxon>Bacteria</taxon>
        <taxon>Pseudomonadati</taxon>
        <taxon>Planctomycetota</taxon>
        <taxon>Planctomycetia</taxon>
        <taxon>Pirellulales</taxon>
        <taxon>Pirellulaceae</taxon>
        <taxon>Rhodopirellula</taxon>
    </lineage>
</organism>
<dbReference type="EMBL" id="LECT01000016">
    <property type="protein sequence ID" value="KLU06181.1"/>
    <property type="molecule type" value="Genomic_DNA"/>
</dbReference>
<proteinExistence type="predicted"/>
<dbReference type="PATRIC" id="fig|595434.4.peg.1946"/>
<accession>A0A0J1BI08</accession>
<protein>
    <submittedName>
        <fullName evidence="1">Uncharacterized protein</fullName>
    </submittedName>
</protein>
<dbReference type="Proteomes" id="UP000036367">
    <property type="component" value="Unassembled WGS sequence"/>
</dbReference>
<evidence type="ECO:0000313" key="2">
    <source>
        <dbReference type="Proteomes" id="UP000036367"/>
    </source>
</evidence>
<dbReference type="RefSeq" id="WP_047813776.1">
    <property type="nucleotide sequence ID" value="NZ_LECT01000016.1"/>
</dbReference>
<comment type="caution">
    <text evidence="1">The sequence shown here is derived from an EMBL/GenBank/DDBJ whole genome shotgun (WGS) entry which is preliminary data.</text>
</comment>
<gene>
    <name evidence="1" type="ORF">RISK_002032</name>
</gene>
<sequence length="187" mass="21039">MIALGYMAKRIVERPDWLGVPSVRDVYAVSDCISPDFADYITFWKHNGFWFFDRPSNITRLCTQHGISLDDLAFVYYEAHPQQFDNDDHTWRDFGPELDIKTDILPATASTLLGYDIVCYSMQNSPECSPLSCNHVATDVQVNSHCLIDSLDYAIQSLETGIFDNAEPGPMRIVAVHSLRTGADGEP</sequence>
<dbReference type="STRING" id="595434.RISK_002032"/>
<dbReference type="AlphaFoldDB" id="A0A0J1BI08"/>
<dbReference type="OrthoDB" id="288325at2"/>